<keyword evidence="3" id="KW-1185">Reference proteome</keyword>
<dbReference type="OrthoDB" id="5182323at2"/>
<dbReference type="EMBL" id="SHKY01000002">
    <property type="protein sequence ID" value="RZU46598.1"/>
    <property type="molecule type" value="Genomic_DNA"/>
</dbReference>
<dbReference type="RefSeq" id="WP_130513792.1">
    <property type="nucleotide sequence ID" value="NZ_SHKY01000002.1"/>
</dbReference>
<comment type="caution">
    <text evidence="2">The sequence shown here is derived from an EMBL/GenBank/DDBJ whole genome shotgun (WGS) entry which is preliminary data.</text>
</comment>
<feature type="signal peptide" evidence="1">
    <location>
        <begin position="1"/>
        <end position="27"/>
    </location>
</feature>
<sequence length="273" mass="28096">MRVHVLAASVLVTVAGATFGLAGPAAAGSKDDGLTLLVPTLASMLPGQQGWISTIWQAGQDVCDMQVTLTGPGAKVTYPESTADFSSFSIASALAAGNTDYTAFRVTAPPTATGPVTMTLNVDYRLLPPGQVKKDDDLKTKKVNCSGPKASQTLNVTLPVTPSTAAAITVKTPPVLVKKNTPTWTKIVLRGNKPGLDNLKVTLTPPPGLEVVYPGDASAAGLNNGPTLAVAEDDYFAVRLNATGLDPEQTYRVPLTATYTGGSFTGSILIGAA</sequence>
<feature type="chain" id="PRO_5020187968" evidence="1">
    <location>
        <begin position="28"/>
        <end position="273"/>
    </location>
</feature>
<evidence type="ECO:0000313" key="2">
    <source>
        <dbReference type="EMBL" id="RZU46598.1"/>
    </source>
</evidence>
<dbReference type="Proteomes" id="UP000292564">
    <property type="component" value="Unassembled WGS sequence"/>
</dbReference>
<protein>
    <submittedName>
        <fullName evidence="2">Uncharacterized protein</fullName>
    </submittedName>
</protein>
<organism evidence="2 3">
    <name type="scientific">Krasilnikovia cinnamomea</name>
    <dbReference type="NCBI Taxonomy" id="349313"/>
    <lineage>
        <taxon>Bacteria</taxon>
        <taxon>Bacillati</taxon>
        <taxon>Actinomycetota</taxon>
        <taxon>Actinomycetes</taxon>
        <taxon>Micromonosporales</taxon>
        <taxon>Micromonosporaceae</taxon>
        <taxon>Krasilnikovia</taxon>
    </lineage>
</organism>
<evidence type="ECO:0000256" key="1">
    <source>
        <dbReference type="SAM" id="SignalP"/>
    </source>
</evidence>
<name>A0A4Q7Z826_9ACTN</name>
<reference evidence="2 3" key="1">
    <citation type="submission" date="2019-02" db="EMBL/GenBank/DDBJ databases">
        <title>Sequencing the genomes of 1000 actinobacteria strains.</title>
        <authorList>
            <person name="Klenk H.-P."/>
        </authorList>
    </citation>
    <scope>NUCLEOTIDE SEQUENCE [LARGE SCALE GENOMIC DNA]</scope>
    <source>
        <strain evidence="2 3">DSM 45162</strain>
    </source>
</reference>
<accession>A0A4Q7Z826</accession>
<proteinExistence type="predicted"/>
<evidence type="ECO:0000313" key="3">
    <source>
        <dbReference type="Proteomes" id="UP000292564"/>
    </source>
</evidence>
<dbReference type="AlphaFoldDB" id="A0A4Q7Z826"/>
<keyword evidence="1" id="KW-0732">Signal</keyword>
<gene>
    <name evidence="2" type="ORF">EV385_6673</name>
</gene>